<sequence>MTPLLRPNPHFLTIPKRLASRQVLDNNYVIPDGRVLRIQRAEPEDKDALFTFYRDNFSVQEPISRYLKITFEDLEGAFYGPIFDMALKQGLSTAAYDGDKLVGVSIVTLNPVEQRTLLVPQNEFGIDADKYAKQLGTSVNGGILYSLLMHGEAISVSLLPEEITHLVRAEAGSVSPDYRGADVRRKLAIESAKLAASEGYEVIDTLCSATASTKVMGDCGLVTRHKMVYKDMTYHGKPIFPTPLHDDNTSMNVMQGSIKDLSTLECPKESTIQKYKKRMARN</sequence>
<dbReference type="Proteomes" id="UP000783686">
    <property type="component" value="Unassembled WGS sequence"/>
</dbReference>
<protein>
    <recommendedName>
        <fullName evidence="3">N-acetyltransferase domain-containing protein</fullName>
    </recommendedName>
</protein>
<keyword evidence="2" id="KW-1185">Reference proteome</keyword>
<dbReference type="InterPro" id="IPR016181">
    <property type="entry name" value="Acyl_CoA_acyltransferase"/>
</dbReference>
<dbReference type="AlphaFoldDB" id="A0A811JRN9"/>
<proteinExistence type="predicted"/>
<evidence type="ECO:0000313" key="1">
    <source>
        <dbReference type="EMBL" id="CAD5205809.1"/>
    </source>
</evidence>
<dbReference type="Gene3D" id="3.40.630.30">
    <property type="match status" value="1"/>
</dbReference>
<reference evidence="1" key="1">
    <citation type="submission" date="2020-09" db="EMBL/GenBank/DDBJ databases">
        <authorList>
            <person name="Kikuchi T."/>
        </authorList>
    </citation>
    <scope>NUCLEOTIDE SEQUENCE</scope>
    <source>
        <strain evidence="1">SH1</strain>
    </source>
</reference>
<gene>
    <name evidence="1" type="ORF">BOKJ2_LOCUS493</name>
</gene>
<dbReference type="PANTHER" id="PTHR20905:SF1">
    <property type="entry name" value="AT07410P-RELATED"/>
    <property type="match status" value="1"/>
</dbReference>
<accession>A0A811JRN9</accession>
<dbReference type="Proteomes" id="UP000614601">
    <property type="component" value="Unassembled WGS sequence"/>
</dbReference>
<comment type="caution">
    <text evidence="1">The sequence shown here is derived from an EMBL/GenBank/DDBJ whole genome shotgun (WGS) entry which is preliminary data.</text>
</comment>
<dbReference type="SUPFAM" id="SSF55729">
    <property type="entry name" value="Acyl-CoA N-acyltransferases (Nat)"/>
    <property type="match status" value="1"/>
</dbReference>
<evidence type="ECO:0000313" key="2">
    <source>
        <dbReference type="Proteomes" id="UP000614601"/>
    </source>
</evidence>
<dbReference type="EMBL" id="CAJFDH010000001">
    <property type="protein sequence ID" value="CAD5205809.1"/>
    <property type="molecule type" value="Genomic_DNA"/>
</dbReference>
<dbReference type="PANTHER" id="PTHR20905">
    <property type="entry name" value="N-ACETYLTRANSFERASE-RELATED"/>
    <property type="match status" value="1"/>
</dbReference>
<evidence type="ECO:0008006" key="3">
    <source>
        <dbReference type="Google" id="ProtNLM"/>
    </source>
</evidence>
<dbReference type="OrthoDB" id="5799199at2759"/>
<name>A0A811JRN9_9BILA</name>
<organism evidence="1 2">
    <name type="scientific">Bursaphelenchus okinawaensis</name>
    <dbReference type="NCBI Taxonomy" id="465554"/>
    <lineage>
        <taxon>Eukaryota</taxon>
        <taxon>Metazoa</taxon>
        <taxon>Ecdysozoa</taxon>
        <taxon>Nematoda</taxon>
        <taxon>Chromadorea</taxon>
        <taxon>Rhabditida</taxon>
        <taxon>Tylenchina</taxon>
        <taxon>Tylenchomorpha</taxon>
        <taxon>Aphelenchoidea</taxon>
        <taxon>Aphelenchoididae</taxon>
        <taxon>Bursaphelenchus</taxon>
    </lineage>
</organism>
<dbReference type="GO" id="GO:0008080">
    <property type="term" value="F:N-acetyltransferase activity"/>
    <property type="evidence" value="ECO:0007669"/>
    <property type="project" value="TreeGrafter"/>
</dbReference>
<dbReference type="EMBL" id="CAJFCW020000001">
    <property type="protein sequence ID" value="CAG9079337.1"/>
    <property type="molecule type" value="Genomic_DNA"/>
</dbReference>